<dbReference type="SUPFAM" id="SSF52096">
    <property type="entry name" value="ClpP/crotonase"/>
    <property type="match status" value="1"/>
</dbReference>
<dbReference type="EMBL" id="LT629700">
    <property type="protein sequence ID" value="SDL88972.1"/>
    <property type="molecule type" value="Genomic_DNA"/>
</dbReference>
<dbReference type="InterPro" id="IPR014748">
    <property type="entry name" value="Enoyl-CoA_hydra_C"/>
</dbReference>
<keyword evidence="2" id="KW-0413">Isomerase</keyword>
<sequence>MDTSLARGIIAASVDGPVLTITIDNPGKRGALLPDSYRAIGDLVRSASSDPAVRAVIITGDDKAFSSGMDIDVFLDEGTRQTHPELGVRDTLIDIEYMAQSIVRAAVPVIAAVEGACAGIGASVAFLCDLIVAGEKAFFTLPFTAIGLIPDGGVLATLTASVGRHRAMDMVLRHTRISARDAYDFGLVTQLAPDALATARDIAQGLTLSPREAVGRTKAAVNQASLAQMSRSLESEAMVQTRLLGSPEHAEGAAAFREKRRPRFT</sequence>
<proteinExistence type="inferred from homology"/>
<name>A0A1G9NQW3_9CORY</name>
<dbReference type="Gene3D" id="1.10.12.10">
    <property type="entry name" value="Lyase 2-enoyl-coa Hydratase, Chain A, domain 2"/>
    <property type="match status" value="1"/>
</dbReference>
<dbReference type="GO" id="GO:0016853">
    <property type="term" value="F:isomerase activity"/>
    <property type="evidence" value="ECO:0007669"/>
    <property type="project" value="UniProtKB-KW"/>
</dbReference>
<dbReference type="Gene3D" id="3.90.226.10">
    <property type="entry name" value="2-enoyl-CoA Hydratase, Chain A, domain 1"/>
    <property type="match status" value="1"/>
</dbReference>
<dbReference type="InterPro" id="IPR029045">
    <property type="entry name" value="ClpP/crotonase-like_dom_sf"/>
</dbReference>
<dbReference type="STRING" id="38302.SAMN04488535_1139"/>
<dbReference type="CDD" id="cd06558">
    <property type="entry name" value="crotonase-like"/>
    <property type="match status" value="1"/>
</dbReference>
<organism evidence="2 3">
    <name type="scientific">Corynebacterium mycetoides</name>
    <dbReference type="NCBI Taxonomy" id="38302"/>
    <lineage>
        <taxon>Bacteria</taxon>
        <taxon>Bacillati</taxon>
        <taxon>Actinomycetota</taxon>
        <taxon>Actinomycetes</taxon>
        <taxon>Mycobacteriales</taxon>
        <taxon>Corynebacteriaceae</taxon>
        <taxon>Corynebacterium</taxon>
    </lineage>
</organism>
<keyword evidence="3" id="KW-1185">Reference proteome</keyword>
<accession>A0A1G9NQW3</accession>
<evidence type="ECO:0000313" key="3">
    <source>
        <dbReference type="Proteomes" id="UP000199350"/>
    </source>
</evidence>
<dbReference type="InterPro" id="IPR001753">
    <property type="entry name" value="Enoyl-CoA_hydra/iso"/>
</dbReference>
<reference evidence="3" key="1">
    <citation type="submission" date="2016-10" db="EMBL/GenBank/DDBJ databases">
        <authorList>
            <person name="Varghese N."/>
            <person name="Submissions S."/>
        </authorList>
    </citation>
    <scope>NUCLEOTIDE SEQUENCE [LARGE SCALE GENOMIC DNA]</scope>
    <source>
        <strain evidence="3">DSM 20632</strain>
    </source>
</reference>
<dbReference type="RefSeq" id="WP_092149864.1">
    <property type="nucleotide sequence ID" value="NZ_LT629700.1"/>
</dbReference>
<evidence type="ECO:0000313" key="2">
    <source>
        <dbReference type="EMBL" id="SDL88972.1"/>
    </source>
</evidence>
<evidence type="ECO:0000256" key="1">
    <source>
        <dbReference type="ARBA" id="ARBA00005254"/>
    </source>
</evidence>
<dbReference type="Proteomes" id="UP000199350">
    <property type="component" value="Chromosome I"/>
</dbReference>
<comment type="similarity">
    <text evidence="1">Belongs to the enoyl-CoA hydratase/isomerase family.</text>
</comment>
<dbReference type="PANTHER" id="PTHR43459">
    <property type="entry name" value="ENOYL-COA HYDRATASE"/>
    <property type="match status" value="1"/>
</dbReference>
<gene>
    <name evidence="2" type="ORF">SAMN04488535_1139</name>
</gene>
<dbReference type="OrthoDB" id="9777711at2"/>
<dbReference type="Pfam" id="PF00378">
    <property type="entry name" value="ECH_1"/>
    <property type="match status" value="1"/>
</dbReference>
<protein>
    <submittedName>
        <fullName evidence="2">2-(1,2-epoxy-1,2-dihydrophenyl)acetyl-CoA isomerase</fullName>
    </submittedName>
</protein>
<dbReference type="PANTHER" id="PTHR43459:SF1">
    <property type="entry name" value="EG:BACN32G11.4 PROTEIN"/>
    <property type="match status" value="1"/>
</dbReference>
<dbReference type="AlphaFoldDB" id="A0A1G9NQW3"/>